<evidence type="ECO:0000256" key="2">
    <source>
        <dbReference type="ARBA" id="ARBA00022723"/>
    </source>
</evidence>
<evidence type="ECO:0000256" key="10">
    <source>
        <dbReference type="SAM" id="Phobius"/>
    </source>
</evidence>
<sequence length="1100" mass="123198">MLRLDGKVALITGLGQTTDEGWGIGAAIAMKLSQQGAIVFGGNRTLPSAERTKARIEKEGGTCEVQETNVTDSTSVKALVDSCMQRHGRIDILINNVGKSEPGGPAELSEETWDQQVDLNLKSVYLTSHFVLPIMEKQETGGTVINVSSIAGLRYIGKPQVAYSATKAAIMQFTKATAVIYAGKGVRLNTVVPGLIYTPYTRDLAKRYAPGGDEEAYMKKRDEQVPMGRMGDAWDVANATVFLASDEARHYDIHLTYPQPVLFKFRPEVTDEHKQRFVTELKKLKNLPCVKSGRLLVGGPSVTDPIDRSKGFQIALVSYHENLAALAEYQASKEHHDVTSTYMFPYKEDLIVQEKVTWERLEDAATTVQSSPVFFAPTSNVYMSTWNHRVGIGIERRAGDVKEERFASCLKAGVSCVNDGKQEVTRRYISNMENRIRWLESIVKENCANVDLGLEPRMIAAENAVDHDSTILSADLQHEDDPTTSSQRIPPRELRREAQGASRNEGNGSNSLPDQHPPHHMTGSNAEHQPAHEIGLVSLSSGEGPRYIGPSSGYFFANRIFSSAGRRCKARSVKKATAESTILSTELLSNLIMLPTRKESAVELSKMYFRTVHLIYPFLHEPTHMSVIDRVYTTQNENPLDLFQVYMVLSISALNLSRECKVHLPVEGYYASAMKYVEQVCAYGSVTALQCMLLLMVYALHNPSSNVNIWSLNYQCLASVIDLGLQRDVRVSPSLGISLLDQEMRTRIFWVVYTLDRAICTMMGRPIGIRDEACEMRFPLDMTDTDLLNPDSNHNGEQEPPSHMSHSIHLFKLAKMNSEIKYVMHSIQREVPSYAYPPVRDIFAWQRDMISTLKEWKSTIPQDTASEDMMSKLCTARYHETMVLLLRPSPAIPNPSEEMLDLCFHQAVDVLQIFGDIYRAGSLLYSRLLVHSVFLGALVLLYCIWKLPRTAAKVRVDELMSSLTMAQNILSSIGEHWSEATRARDCIDELSRVTIERLLRNRSAIELHREADRTQSRARGMQSSLSAQHHQLGGYNGIPEGYGNSEQSPGLLALPQEYEAEDTSYHFNLFDDLLQGDFQGWSGMPDIDGLMWEVFNSSPQ</sequence>
<dbReference type="GO" id="GO:0043565">
    <property type="term" value="F:sequence-specific DNA binding"/>
    <property type="evidence" value="ECO:0007669"/>
    <property type="project" value="TreeGrafter"/>
</dbReference>
<dbReference type="InterPro" id="IPR052202">
    <property type="entry name" value="Yeast_MetPath_Reg"/>
</dbReference>
<dbReference type="Pfam" id="PF07876">
    <property type="entry name" value="Dabb"/>
    <property type="match status" value="1"/>
</dbReference>
<dbReference type="AlphaFoldDB" id="A0A401KPV3"/>
<feature type="transmembrane region" description="Helical" evidence="10">
    <location>
        <begin position="924"/>
        <end position="945"/>
    </location>
</feature>
<dbReference type="GO" id="GO:0044550">
    <property type="term" value="P:secondary metabolite biosynthetic process"/>
    <property type="evidence" value="ECO:0007669"/>
    <property type="project" value="UniProtKB-ARBA"/>
</dbReference>
<feature type="compositionally biased region" description="Polar residues" evidence="9">
    <location>
        <begin position="501"/>
        <end position="513"/>
    </location>
</feature>
<dbReference type="SUPFAM" id="SSF51735">
    <property type="entry name" value="NAD(P)-binding Rossmann-fold domains"/>
    <property type="match status" value="1"/>
</dbReference>
<dbReference type="PRINTS" id="PR00080">
    <property type="entry name" value="SDRFAMILY"/>
</dbReference>
<keyword evidence="3" id="KW-0862">Zinc</keyword>
<dbReference type="Pfam" id="PF04082">
    <property type="entry name" value="Fungal_trans"/>
    <property type="match status" value="1"/>
</dbReference>
<evidence type="ECO:0000256" key="9">
    <source>
        <dbReference type="SAM" id="MobiDB-lite"/>
    </source>
</evidence>
<comment type="subcellular location">
    <subcellularLocation>
        <location evidence="1">Nucleus</location>
    </subcellularLocation>
</comment>
<dbReference type="InterPro" id="IPR007219">
    <property type="entry name" value="XnlR_reg_dom"/>
</dbReference>
<dbReference type="FunFam" id="3.40.50.720:FF:000084">
    <property type="entry name" value="Short-chain dehydrogenase reductase"/>
    <property type="match status" value="1"/>
</dbReference>
<dbReference type="STRING" id="105351.A0A401KPV3"/>
<keyword evidence="10" id="KW-0472">Membrane</keyword>
<dbReference type="PROSITE" id="PS51502">
    <property type="entry name" value="S_R_A_B_BARREL"/>
    <property type="match status" value="1"/>
</dbReference>
<proteinExistence type="predicted"/>
<dbReference type="GO" id="GO:0008270">
    <property type="term" value="F:zinc ion binding"/>
    <property type="evidence" value="ECO:0007669"/>
    <property type="project" value="InterPro"/>
</dbReference>
<dbReference type="SMART" id="SM00906">
    <property type="entry name" value="Fungal_trans"/>
    <property type="match status" value="1"/>
</dbReference>
<dbReference type="SMART" id="SM00886">
    <property type="entry name" value="Dabb"/>
    <property type="match status" value="1"/>
</dbReference>
<dbReference type="Proteomes" id="UP000286921">
    <property type="component" value="Unassembled WGS sequence"/>
</dbReference>
<name>A0A401KPV3_ASPAW</name>
<evidence type="ECO:0000259" key="11">
    <source>
        <dbReference type="PROSITE" id="PS51502"/>
    </source>
</evidence>
<dbReference type="InterPro" id="IPR011008">
    <property type="entry name" value="Dimeric_a/b-barrel"/>
</dbReference>
<dbReference type="PRINTS" id="PR00081">
    <property type="entry name" value="GDHRDH"/>
</dbReference>
<evidence type="ECO:0000256" key="7">
    <source>
        <dbReference type="ARBA" id="ARBA00023163"/>
    </source>
</evidence>
<dbReference type="GO" id="GO:0016491">
    <property type="term" value="F:oxidoreductase activity"/>
    <property type="evidence" value="ECO:0007669"/>
    <property type="project" value="UniProtKB-ARBA"/>
</dbReference>
<dbReference type="CDD" id="cd12148">
    <property type="entry name" value="fungal_TF_MHR"/>
    <property type="match status" value="1"/>
</dbReference>
<keyword evidence="10" id="KW-0812">Transmembrane</keyword>
<dbReference type="Gene3D" id="3.30.70.100">
    <property type="match status" value="1"/>
</dbReference>
<dbReference type="GO" id="GO:0005634">
    <property type="term" value="C:nucleus"/>
    <property type="evidence" value="ECO:0007669"/>
    <property type="project" value="UniProtKB-SubCell"/>
</dbReference>
<dbReference type="SUPFAM" id="SSF54909">
    <property type="entry name" value="Dimeric alpha+beta barrel"/>
    <property type="match status" value="1"/>
</dbReference>
<evidence type="ECO:0000256" key="5">
    <source>
        <dbReference type="ARBA" id="ARBA00023015"/>
    </source>
</evidence>
<dbReference type="Gene3D" id="3.40.50.720">
    <property type="entry name" value="NAD(P)-binding Rossmann-like Domain"/>
    <property type="match status" value="1"/>
</dbReference>
<keyword evidence="2" id="KW-0479">Metal-binding</keyword>
<dbReference type="PROSITE" id="PS00061">
    <property type="entry name" value="ADH_SHORT"/>
    <property type="match status" value="1"/>
</dbReference>
<keyword evidence="13" id="KW-1185">Reference proteome</keyword>
<evidence type="ECO:0000313" key="12">
    <source>
        <dbReference type="EMBL" id="GCB21287.1"/>
    </source>
</evidence>
<keyword evidence="8" id="KW-0539">Nucleus</keyword>
<dbReference type="Pfam" id="PF13561">
    <property type="entry name" value="adh_short_C2"/>
    <property type="match status" value="1"/>
</dbReference>
<dbReference type="PANTHER" id="PTHR47782">
    <property type="entry name" value="ZN(II)2CYS6 TRANSCRIPTION FACTOR (EUROFUNG)-RELATED"/>
    <property type="match status" value="1"/>
</dbReference>
<comment type="caution">
    <text evidence="12">The sequence shown here is derived from an EMBL/GenBank/DDBJ whole genome shotgun (WGS) entry which is preliminary data.</text>
</comment>
<dbReference type="PANTHER" id="PTHR47782:SF1">
    <property type="entry name" value="PYRIMIDINE PATHWAY REGULATORY PROTEIN 1"/>
    <property type="match status" value="1"/>
</dbReference>
<dbReference type="InterPro" id="IPR036291">
    <property type="entry name" value="NAD(P)-bd_dom_sf"/>
</dbReference>
<feature type="region of interest" description="Disordered" evidence="9">
    <location>
        <begin position="474"/>
        <end position="526"/>
    </location>
</feature>
<dbReference type="CDD" id="cd05233">
    <property type="entry name" value="SDR_c"/>
    <property type="match status" value="1"/>
</dbReference>
<dbReference type="InterPro" id="IPR002347">
    <property type="entry name" value="SDR_fam"/>
</dbReference>
<evidence type="ECO:0000256" key="4">
    <source>
        <dbReference type="ARBA" id="ARBA00022857"/>
    </source>
</evidence>
<keyword evidence="7" id="KW-0804">Transcription</keyword>
<keyword evidence="6" id="KW-0238">DNA-binding</keyword>
<organism evidence="12 13">
    <name type="scientific">Aspergillus awamori</name>
    <name type="common">Black koji mold</name>
    <dbReference type="NCBI Taxonomy" id="105351"/>
    <lineage>
        <taxon>Eukaryota</taxon>
        <taxon>Fungi</taxon>
        <taxon>Dikarya</taxon>
        <taxon>Ascomycota</taxon>
        <taxon>Pezizomycotina</taxon>
        <taxon>Eurotiomycetes</taxon>
        <taxon>Eurotiomycetidae</taxon>
        <taxon>Eurotiales</taxon>
        <taxon>Aspergillaceae</taxon>
        <taxon>Aspergillus</taxon>
    </lineage>
</organism>
<protein>
    <submittedName>
        <fullName evidence="12">3-oxoacyl-[acyl-carrier-protein] reductase FabG</fullName>
    </submittedName>
</protein>
<evidence type="ECO:0000256" key="3">
    <source>
        <dbReference type="ARBA" id="ARBA00022833"/>
    </source>
</evidence>
<feature type="domain" description="Stress-response A/B barrel" evidence="11">
    <location>
        <begin position="257"/>
        <end position="355"/>
    </location>
</feature>
<keyword evidence="4" id="KW-0521">NADP</keyword>
<gene>
    <name evidence="12" type="ORF">AAWM_04172</name>
</gene>
<keyword evidence="10" id="KW-1133">Transmembrane helix</keyword>
<evidence type="ECO:0000256" key="8">
    <source>
        <dbReference type="ARBA" id="ARBA00023242"/>
    </source>
</evidence>
<dbReference type="InterPro" id="IPR020904">
    <property type="entry name" value="Sc_DH/Rdtase_CS"/>
</dbReference>
<accession>A0A401KPV3</accession>
<dbReference type="GO" id="GO:0045944">
    <property type="term" value="P:positive regulation of transcription by RNA polymerase II"/>
    <property type="evidence" value="ECO:0007669"/>
    <property type="project" value="TreeGrafter"/>
</dbReference>
<dbReference type="InterPro" id="IPR013097">
    <property type="entry name" value="Dabb"/>
</dbReference>
<dbReference type="GO" id="GO:0000981">
    <property type="term" value="F:DNA-binding transcription factor activity, RNA polymerase II-specific"/>
    <property type="evidence" value="ECO:0007669"/>
    <property type="project" value="TreeGrafter"/>
</dbReference>
<keyword evidence="5" id="KW-0805">Transcription regulation</keyword>
<dbReference type="EMBL" id="BDHI01000007">
    <property type="protein sequence ID" value="GCB21287.1"/>
    <property type="molecule type" value="Genomic_DNA"/>
</dbReference>
<evidence type="ECO:0000256" key="6">
    <source>
        <dbReference type="ARBA" id="ARBA00023125"/>
    </source>
</evidence>
<dbReference type="GO" id="GO:0006351">
    <property type="term" value="P:DNA-templated transcription"/>
    <property type="evidence" value="ECO:0007669"/>
    <property type="project" value="InterPro"/>
</dbReference>
<evidence type="ECO:0000313" key="13">
    <source>
        <dbReference type="Proteomes" id="UP000286921"/>
    </source>
</evidence>
<evidence type="ECO:0000256" key="1">
    <source>
        <dbReference type="ARBA" id="ARBA00004123"/>
    </source>
</evidence>
<reference evidence="12 13" key="1">
    <citation type="submission" date="2016-09" db="EMBL/GenBank/DDBJ databases">
        <title>Aspergillus awamori IFM 58123T.</title>
        <authorList>
            <person name="Kusuya Y."/>
            <person name="Shimizu M."/>
            <person name="Takahashi H."/>
            <person name="Yaguchi T."/>
        </authorList>
    </citation>
    <scope>NUCLEOTIDE SEQUENCE [LARGE SCALE GENOMIC DNA]</scope>
    <source>
        <strain evidence="12 13">IFM 58123</strain>
    </source>
</reference>